<dbReference type="AlphaFoldDB" id="A0A316UVL9"/>
<gene>
    <name evidence="3" type="ORF">BDZ90DRAFT_248978</name>
</gene>
<evidence type="ECO:0000313" key="3">
    <source>
        <dbReference type="EMBL" id="PWN29346.1"/>
    </source>
</evidence>
<name>A0A316UVL9_9BASI</name>
<evidence type="ECO:0000256" key="2">
    <source>
        <dbReference type="SAM" id="MobiDB-lite"/>
    </source>
</evidence>
<accession>A0A316UVL9</accession>
<feature type="compositionally biased region" description="Basic and acidic residues" evidence="2">
    <location>
        <begin position="165"/>
        <end position="175"/>
    </location>
</feature>
<evidence type="ECO:0000313" key="4">
    <source>
        <dbReference type="Proteomes" id="UP000245884"/>
    </source>
</evidence>
<dbReference type="RefSeq" id="XP_025363958.1">
    <property type="nucleotide sequence ID" value="XM_025507642.1"/>
</dbReference>
<dbReference type="Pfam" id="PF10262">
    <property type="entry name" value="Rdx"/>
    <property type="match status" value="1"/>
</dbReference>
<reference evidence="3 4" key="1">
    <citation type="journal article" date="2018" name="Mol. Biol. Evol.">
        <title>Broad Genomic Sampling Reveals a Smut Pathogenic Ancestry of the Fungal Clade Ustilaginomycotina.</title>
        <authorList>
            <person name="Kijpornyongpan T."/>
            <person name="Mondo S.J."/>
            <person name="Barry K."/>
            <person name="Sandor L."/>
            <person name="Lee J."/>
            <person name="Lipzen A."/>
            <person name="Pangilinan J."/>
            <person name="LaButti K."/>
            <person name="Hainaut M."/>
            <person name="Henrissat B."/>
            <person name="Grigoriev I.V."/>
            <person name="Spatafora J.W."/>
            <person name="Aime M.C."/>
        </authorList>
    </citation>
    <scope>NUCLEOTIDE SEQUENCE [LARGE SCALE GENOMIC DNA]</scope>
    <source>
        <strain evidence="3 4">MCA 5214</strain>
    </source>
</reference>
<dbReference type="SUPFAM" id="SSF52833">
    <property type="entry name" value="Thioredoxin-like"/>
    <property type="match status" value="1"/>
</dbReference>
<feature type="compositionally biased region" description="Low complexity" evidence="2">
    <location>
        <begin position="154"/>
        <end position="164"/>
    </location>
</feature>
<proteinExistence type="predicted"/>
<feature type="region of interest" description="Disordered" evidence="2">
    <location>
        <begin position="137"/>
        <end position="175"/>
    </location>
</feature>
<protein>
    <recommendedName>
        <fullName evidence="5">Rdx family-domain-containing protein</fullName>
    </recommendedName>
</protein>
<dbReference type="OrthoDB" id="60822at2759"/>
<keyword evidence="1" id="KW-0676">Redox-active center</keyword>
<dbReference type="GeneID" id="37029465"/>
<organism evidence="3 4">
    <name type="scientific">Jaminaea rosea</name>
    <dbReference type="NCBI Taxonomy" id="1569628"/>
    <lineage>
        <taxon>Eukaryota</taxon>
        <taxon>Fungi</taxon>
        <taxon>Dikarya</taxon>
        <taxon>Basidiomycota</taxon>
        <taxon>Ustilaginomycotina</taxon>
        <taxon>Exobasidiomycetes</taxon>
        <taxon>Microstromatales</taxon>
        <taxon>Microstromatales incertae sedis</taxon>
        <taxon>Jaminaea</taxon>
    </lineage>
</organism>
<dbReference type="InterPro" id="IPR036249">
    <property type="entry name" value="Thioredoxin-like_sf"/>
</dbReference>
<feature type="compositionally biased region" description="Low complexity" evidence="2">
    <location>
        <begin position="1"/>
        <end position="27"/>
    </location>
</feature>
<feature type="region of interest" description="Disordered" evidence="2">
    <location>
        <begin position="1"/>
        <end position="30"/>
    </location>
</feature>
<dbReference type="InterPro" id="IPR011893">
    <property type="entry name" value="Selenoprotein_Rdx-typ"/>
</dbReference>
<dbReference type="PANTHER" id="PTHR36417:SF2">
    <property type="entry name" value="SELENOPROTEIN DOMAIN PROTEIN (AFU_ORTHOLOGUE AFUA_1G05220)"/>
    <property type="match status" value="1"/>
</dbReference>
<dbReference type="Proteomes" id="UP000245884">
    <property type="component" value="Unassembled WGS sequence"/>
</dbReference>
<dbReference type="Gene3D" id="3.40.30.10">
    <property type="entry name" value="Glutaredoxin"/>
    <property type="match status" value="1"/>
</dbReference>
<dbReference type="PANTHER" id="PTHR36417">
    <property type="entry name" value="SELENOPROTEIN DOMAIN PROTEIN (AFU_ORTHOLOGUE AFUA_1G05220)"/>
    <property type="match status" value="1"/>
</dbReference>
<keyword evidence="4" id="KW-1185">Reference proteome</keyword>
<dbReference type="EMBL" id="KZ819663">
    <property type="protein sequence ID" value="PWN29346.1"/>
    <property type="molecule type" value="Genomic_DNA"/>
</dbReference>
<evidence type="ECO:0008006" key="5">
    <source>
        <dbReference type="Google" id="ProtNLM"/>
    </source>
</evidence>
<evidence type="ECO:0000256" key="1">
    <source>
        <dbReference type="ARBA" id="ARBA00023284"/>
    </source>
</evidence>
<sequence>MSSSGPSSSATTSAAASSSALPSTYSSFQPPSTLHLPPNSIAIEYCDRCRWQHRASWTQTELLVTFGPKPAPSAAILPKVEEDSAGRFRVWVYHRPNEGQGAGEEVKATCIYDRKTMGRFPEMKELKQLVRDIISPGASLGHSDKKGTAEPVTTKEATQSAAEQAETKARQCEDC</sequence>